<proteinExistence type="predicted"/>
<gene>
    <name evidence="12" type="ORF">PLOB_00011670</name>
</gene>
<reference evidence="12 13" key="1">
    <citation type="submission" date="2022-05" db="EMBL/GenBank/DDBJ databases">
        <authorList>
            <consortium name="Genoscope - CEA"/>
            <person name="William W."/>
        </authorList>
    </citation>
    <scope>NUCLEOTIDE SEQUENCE [LARGE SCALE GENOMIC DNA]</scope>
</reference>
<organism evidence="12 13">
    <name type="scientific">Porites lobata</name>
    <dbReference type="NCBI Taxonomy" id="104759"/>
    <lineage>
        <taxon>Eukaryota</taxon>
        <taxon>Metazoa</taxon>
        <taxon>Cnidaria</taxon>
        <taxon>Anthozoa</taxon>
        <taxon>Hexacorallia</taxon>
        <taxon>Scleractinia</taxon>
        <taxon>Fungiina</taxon>
        <taxon>Poritidae</taxon>
        <taxon>Porites</taxon>
    </lineage>
</organism>
<dbReference type="PANTHER" id="PTHR24246:SF27">
    <property type="entry name" value="ADENOSINE RECEPTOR, ISOFORM A"/>
    <property type="match status" value="1"/>
</dbReference>
<accession>A0ABN8QVZ5</accession>
<evidence type="ECO:0000313" key="13">
    <source>
        <dbReference type="Proteomes" id="UP001159405"/>
    </source>
</evidence>
<dbReference type="InterPro" id="IPR000276">
    <property type="entry name" value="GPCR_Rhodpsn"/>
</dbReference>
<dbReference type="Pfam" id="PF00001">
    <property type="entry name" value="7tm_1"/>
    <property type="match status" value="1"/>
</dbReference>
<evidence type="ECO:0000256" key="6">
    <source>
        <dbReference type="ARBA" id="ARBA00023136"/>
    </source>
</evidence>
<evidence type="ECO:0000256" key="5">
    <source>
        <dbReference type="ARBA" id="ARBA00023040"/>
    </source>
</evidence>
<dbReference type="PROSITE" id="PS50262">
    <property type="entry name" value="G_PROTEIN_RECEP_F1_2"/>
    <property type="match status" value="1"/>
</dbReference>
<feature type="transmembrane region" description="Helical" evidence="10">
    <location>
        <begin position="38"/>
        <end position="55"/>
    </location>
</feature>
<feature type="transmembrane region" description="Helical" evidence="10">
    <location>
        <begin position="193"/>
        <end position="220"/>
    </location>
</feature>
<dbReference type="PANTHER" id="PTHR24246">
    <property type="entry name" value="OLFACTORY RECEPTOR AND ADENOSINE RECEPTOR"/>
    <property type="match status" value="1"/>
</dbReference>
<sequence>MDIWFAVWVTEFIMVFIINAFTLVVFARSRHLRRRNTYLIMNLTVADLLIAAVSGPETILLLKENKRPKKGFGVLHVYLIISDMCWIASLGNLVLISLERLHATLYPFRHCLVKKSIYYKSIIFSWFGALTLACGVQISRMSDVPFADRYPWIIFIFLTLAVLTTSYVMIMSKFIRKAHVQQLGSVMSAERKLSVTLFIVSAASILTLLPWVIIICISVSSDRYLWIEFTPMKIATTFYHLNSILNPVIYAIRLTEFRRASKELFCKNT</sequence>
<name>A0ABN8QVZ5_9CNID</name>
<keyword evidence="13" id="KW-1185">Reference proteome</keyword>
<dbReference type="Gene3D" id="1.20.1070.10">
    <property type="entry name" value="Rhodopsin 7-helix transmembrane proteins"/>
    <property type="match status" value="1"/>
</dbReference>
<protein>
    <recommendedName>
        <fullName evidence="11">G-protein coupled receptors family 1 profile domain-containing protein</fullName>
    </recommendedName>
</protein>
<evidence type="ECO:0000256" key="2">
    <source>
        <dbReference type="ARBA" id="ARBA00022475"/>
    </source>
</evidence>
<keyword evidence="5" id="KW-0297">G-protein coupled receptor</keyword>
<dbReference type="EMBL" id="CALNXK010000162">
    <property type="protein sequence ID" value="CAH3171228.1"/>
    <property type="molecule type" value="Genomic_DNA"/>
</dbReference>
<keyword evidence="8" id="KW-0325">Glycoprotein</keyword>
<feature type="non-terminal residue" evidence="12">
    <location>
        <position position="269"/>
    </location>
</feature>
<evidence type="ECO:0000256" key="3">
    <source>
        <dbReference type="ARBA" id="ARBA00022692"/>
    </source>
</evidence>
<dbReference type="SUPFAM" id="SSF81321">
    <property type="entry name" value="Family A G protein-coupled receptor-like"/>
    <property type="match status" value="1"/>
</dbReference>
<dbReference type="CDD" id="cd00637">
    <property type="entry name" value="7tm_classA_rhodopsin-like"/>
    <property type="match status" value="1"/>
</dbReference>
<feature type="transmembrane region" description="Helical" evidence="10">
    <location>
        <begin position="75"/>
        <end position="96"/>
    </location>
</feature>
<evidence type="ECO:0000256" key="1">
    <source>
        <dbReference type="ARBA" id="ARBA00004651"/>
    </source>
</evidence>
<evidence type="ECO:0000256" key="8">
    <source>
        <dbReference type="ARBA" id="ARBA00023180"/>
    </source>
</evidence>
<feature type="transmembrane region" description="Helical" evidence="10">
    <location>
        <begin position="150"/>
        <end position="172"/>
    </location>
</feature>
<dbReference type="PRINTS" id="PR00237">
    <property type="entry name" value="GPCRRHODOPSN"/>
</dbReference>
<feature type="transmembrane region" description="Helical" evidence="10">
    <location>
        <begin position="232"/>
        <end position="252"/>
    </location>
</feature>
<keyword evidence="6 10" id="KW-0472">Membrane</keyword>
<evidence type="ECO:0000259" key="11">
    <source>
        <dbReference type="PROSITE" id="PS50262"/>
    </source>
</evidence>
<keyword evidence="3 10" id="KW-0812">Transmembrane</keyword>
<keyword evidence="4 10" id="KW-1133">Transmembrane helix</keyword>
<feature type="transmembrane region" description="Helical" evidence="10">
    <location>
        <begin position="6"/>
        <end position="26"/>
    </location>
</feature>
<keyword evidence="2" id="KW-1003">Cell membrane</keyword>
<evidence type="ECO:0000256" key="10">
    <source>
        <dbReference type="SAM" id="Phobius"/>
    </source>
</evidence>
<comment type="subcellular location">
    <subcellularLocation>
        <location evidence="1">Cell membrane</location>
        <topology evidence="1">Multi-pass membrane protein</topology>
    </subcellularLocation>
</comment>
<evidence type="ECO:0000256" key="4">
    <source>
        <dbReference type="ARBA" id="ARBA00022989"/>
    </source>
</evidence>
<feature type="domain" description="G-protein coupled receptors family 1 profile" evidence="11">
    <location>
        <begin position="18"/>
        <end position="250"/>
    </location>
</feature>
<evidence type="ECO:0000256" key="9">
    <source>
        <dbReference type="ARBA" id="ARBA00023224"/>
    </source>
</evidence>
<dbReference type="Proteomes" id="UP001159405">
    <property type="component" value="Unassembled WGS sequence"/>
</dbReference>
<evidence type="ECO:0000313" key="12">
    <source>
        <dbReference type="EMBL" id="CAH3171228.1"/>
    </source>
</evidence>
<dbReference type="InterPro" id="IPR017452">
    <property type="entry name" value="GPCR_Rhodpsn_7TM"/>
</dbReference>
<keyword evidence="9" id="KW-0807">Transducer</keyword>
<keyword evidence="7" id="KW-0675">Receptor</keyword>
<evidence type="ECO:0000256" key="7">
    <source>
        <dbReference type="ARBA" id="ARBA00023170"/>
    </source>
</evidence>
<comment type="caution">
    <text evidence="12">The sequence shown here is derived from an EMBL/GenBank/DDBJ whole genome shotgun (WGS) entry which is preliminary data.</text>
</comment>
<feature type="transmembrane region" description="Helical" evidence="10">
    <location>
        <begin position="117"/>
        <end position="138"/>
    </location>
</feature>